<protein>
    <recommendedName>
        <fullName evidence="3 9">Protein farnesyltransferase subunit beta</fullName>
        <shortName evidence="9">FTase-beta</shortName>
        <ecNumber evidence="2 9">2.5.1.58</ecNumber>
    </recommendedName>
</protein>
<keyword evidence="8 9" id="KW-0862">Zinc</keyword>
<comment type="function">
    <text evidence="9">Catalyzes the transfer of a farnesyl moiety from farnesyl diphosphate to a cysteine at the fourth position from the C-terminus of several proteins. The beta subunit is responsible for peptide-binding.</text>
</comment>
<comment type="catalytic activity">
    <reaction evidence="9">
        <text>L-cysteinyl-[protein] + (2E,6E)-farnesyl diphosphate = S-(2E,6E)-farnesyl-L-cysteinyl-[protein] + diphosphate</text>
        <dbReference type="Rhea" id="RHEA:13345"/>
        <dbReference type="Rhea" id="RHEA-COMP:10131"/>
        <dbReference type="Rhea" id="RHEA-COMP:11535"/>
        <dbReference type="ChEBI" id="CHEBI:29950"/>
        <dbReference type="ChEBI" id="CHEBI:33019"/>
        <dbReference type="ChEBI" id="CHEBI:86019"/>
        <dbReference type="ChEBI" id="CHEBI:175763"/>
    </reaction>
</comment>
<feature type="domain" description="Prenyltransferase alpha-alpha toroid" evidence="10">
    <location>
        <begin position="111"/>
        <end position="507"/>
    </location>
</feature>
<keyword evidence="5 9" id="KW-0808">Transferase</keyword>
<proteinExistence type="inferred from homology"/>
<keyword evidence="4 9" id="KW-0637">Prenyltransferase</keyword>
<dbReference type="PANTHER" id="PTHR11774:SF6">
    <property type="entry name" value="PROTEIN FARNESYLTRANSFERASE SUBUNIT BETA"/>
    <property type="match status" value="1"/>
</dbReference>
<reference evidence="11 12" key="1">
    <citation type="journal article" date="2018" name="BMC Genomics">
        <title>Comparative genome analyses reveal sequence features reflecting distinct modes of host-adaptation between dicot and monocot powdery mildew.</title>
        <authorList>
            <person name="Wu Y."/>
            <person name="Ma X."/>
            <person name="Pan Z."/>
            <person name="Kale S.D."/>
            <person name="Song Y."/>
            <person name="King H."/>
            <person name="Zhang Q."/>
            <person name="Presley C."/>
            <person name="Deng X."/>
            <person name="Wei C.I."/>
            <person name="Xiao S."/>
        </authorList>
    </citation>
    <scope>NUCLEOTIDE SEQUENCE [LARGE SCALE GENOMIC DNA]</scope>
    <source>
        <strain evidence="11">UMSG2</strain>
    </source>
</reference>
<dbReference type="SUPFAM" id="SSF48239">
    <property type="entry name" value="Terpenoid cyclases/Protein prenyltransferases"/>
    <property type="match status" value="1"/>
</dbReference>
<dbReference type="InterPro" id="IPR001330">
    <property type="entry name" value="Prenyltrans"/>
</dbReference>
<dbReference type="InterPro" id="IPR026872">
    <property type="entry name" value="FTB"/>
</dbReference>
<dbReference type="PANTHER" id="PTHR11774">
    <property type="entry name" value="GERANYLGERANYL TRANSFERASE TYPE BETA SUBUNIT"/>
    <property type="match status" value="1"/>
</dbReference>
<organism evidence="11 12">
    <name type="scientific">Erysiphe neolycopersici</name>
    <dbReference type="NCBI Taxonomy" id="212602"/>
    <lineage>
        <taxon>Eukaryota</taxon>
        <taxon>Fungi</taxon>
        <taxon>Dikarya</taxon>
        <taxon>Ascomycota</taxon>
        <taxon>Pezizomycotina</taxon>
        <taxon>Leotiomycetes</taxon>
        <taxon>Erysiphales</taxon>
        <taxon>Erysiphaceae</taxon>
        <taxon>Erysiphe</taxon>
    </lineage>
</organism>
<gene>
    <name evidence="11" type="ORF">OnM2_016001</name>
</gene>
<comment type="cofactor">
    <cofactor evidence="9">
        <name>Zn(2+)</name>
        <dbReference type="ChEBI" id="CHEBI:29105"/>
    </cofactor>
    <text evidence="9">Binds 1 zinc ion per subunit.</text>
</comment>
<dbReference type="InterPro" id="IPR008930">
    <property type="entry name" value="Terpenoid_cyclase/PrenylTrfase"/>
</dbReference>
<dbReference type="EC" id="2.5.1.58" evidence="2 9"/>
<dbReference type="FunFam" id="1.50.10.20:FF:000014">
    <property type="entry name" value="Protein farnesyltransferase subunit beta"/>
    <property type="match status" value="1"/>
</dbReference>
<comment type="similarity">
    <text evidence="1 9">Belongs to the protein prenyltransferase subunit beta family.</text>
</comment>
<evidence type="ECO:0000256" key="4">
    <source>
        <dbReference type="ARBA" id="ARBA00022602"/>
    </source>
</evidence>
<evidence type="ECO:0000256" key="6">
    <source>
        <dbReference type="ARBA" id="ARBA00022723"/>
    </source>
</evidence>
<accession>A0A420I4Z0</accession>
<dbReference type="Gene3D" id="1.50.10.20">
    <property type="match status" value="1"/>
</dbReference>
<comment type="subunit">
    <text evidence="9">Heterodimer of an alpha and a beta subunit.</text>
</comment>
<dbReference type="GO" id="GO:0004660">
    <property type="term" value="F:protein farnesyltransferase activity"/>
    <property type="evidence" value="ECO:0007669"/>
    <property type="project" value="UniProtKB-UniRule"/>
</dbReference>
<dbReference type="AlphaFoldDB" id="A0A420I4Z0"/>
<dbReference type="Proteomes" id="UP000286134">
    <property type="component" value="Unassembled WGS sequence"/>
</dbReference>
<dbReference type="STRING" id="212602.A0A420I4Z0"/>
<dbReference type="GO" id="GO:0008270">
    <property type="term" value="F:zinc ion binding"/>
    <property type="evidence" value="ECO:0007669"/>
    <property type="project" value="UniProtKB-UniRule"/>
</dbReference>
<evidence type="ECO:0000259" key="10">
    <source>
        <dbReference type="Pfam" id="PF00432"/>
    </source>
</evidence>
<dbReference type="EMBL" id="MCFK01001640">
    <property type="protein sequence ID" value="RKF64769.1"/>
    <property type="molecule type" value="Genomic_DNA"/>
</dbReference>
<dbReference type="CDD" id="cd02893">
    <property type="entry name" value="FTase"/>
    <property type="match status" value="1"/>
</dbReference>
<dbReference type="Pfam" id="PF00432">
    <property type="entry name" value="Prenyltrans"/>
    <property type="match status" value="1"/>
</dbReference>
<dbReference type="GO" id="GO:0005965">
    <property type="term" value="C:protein farnesyltransferase complex"/>
    <property type="evidence" value="ECO:0007669"/>
    <property type="project" value="UniProtKB-UniRule"/>
</dbReference>
<evidence type="ECO:0000313" key="11">
    <source>
        <dbReference type="EMBL" id="RKF64769.1"/>
    </source>
</evidence>
<evidence type="ECO:0000313" key="12">
    <source>
        <dbReference type="Proteomes" id="UP000286134"/>
    </source>
</evidence>
<keyword evidence="6 9" id="KW-0479">Metal-binding</keyword>
<evidence type="ECO:0000256" key="7">
    <source>
        <dbReference type="ARBA" id="ARBA00022737"/>
    </source>
</evidence>
<evidence type="ECO:0000256" key="9">
    <source>
        <dbReference type="RuleBase" id="RU365056"/>
    </source>
</evidence>
<evidence type="ECO:0000256" key="1">
    <source>
        <dbReference type="ARBA" id="ARBA00010497"/>
    </source>
</evidence>
<dbReference type="InterPro" id="IPR045089">
    <property type="entry name" value="PGGT1B-like"/>
</dbReference>
<evidence type="ECO:0000256" key="5">
    <source>
        <dbReference type="ARBA" id="ARBA00022679"/>
    </source>
</evidence>
<name>A0A420I4Z0_9PEZI</name>
<dbReference type="GO" id="GO:0097354">
    <property type="term" value="P:prenylation"/>
    <property type="evidence" value="ECO:0007669"/>
    <property type="project" value="UniProtKB-UniRule"/>
</dbReference>
<evidence type="ECO:0000256" key="3">
    <source>
        <dbReference type="ARBA" id="ARBA00015798"/>
    </source>
</evidence>
<evidence type="ECO:0000256" key="2">
    <source>
        <dbReference type="ARBA" id="ARBA00012702"/>
    </source>
</evidence>
<keyword evidence="7" id="KW-0677">Repeat</keyword>
<dbReference type="OrthoDB" id="10261146at2759"/>
<evidence type="ECO:0000256" key="8">
    <source>
        <dbReference type="ARBA" id="ARBA00022833"/>
    </source>
</evidence>
<comment type="caution">
    <text evidence="11">The sequence shown here is derived from an EMBL/GenBank/DDBJ whole genome shotgun (WGS) entry which is preliminary data.</text>
</comment>
<keyword evidence="12" id="KW-1185">Reference proteome</keyword>
<sequence>MKIAVKKGKHRMLFRRQALTDSKASFSFTNRNISENFSYSQSVRISSDPLQTMAAKSEFAIPDLYTSFPLLIDHLSTETSWKQYLTVQECLPFLSAQEDGFEYNEHGIPTLDRERHIAFLHKSLKKLPAAFVTADASRPWIFYWCLNGLVTMGEDVSQYREPLMATIRSIQNVTGGFGGGFGQLSHLAPTYAIILALAIVGGPDSFDIIDRRAMWKWLGSLKQPDGGFQMAIDGEEDVRGAYCAVVIISLLNLPLELSQDSPSWSHKQNSLLTGLPEWISRCQTFEGGISARPDGEAHGAYTFCALACLCILGEPHRIIPQLIASHQSEYYPENRYLNVNLLISWLSTRQYAPEGGFSGRTNKLVDGCYSHWVGGCWPLMEACLDGKSTSASDSSSRPEDSTSNSSAGILYDREGLIRYILCCCQDMSKRGGLRDKPSQSDTYHTCYVLAGLSSAQNKWYFKNSPSPNMINSLLHAAFSWRTEARLCNKQLYDDTDRLNSLHPLFVIPEDAVQKIYIYFTSKISF</sequence>